<dbReference type="Pfam" id="PF26071">
    <property type="entry name" value="DUF8028"/>
    <property type="match status" value="1"/>
</dbReference>
<evidence type="ECO:0000313" key="4">
    <source>
        <dbReference type="Proteomes" id="UP000185936"/>
    </source>
</evidence>
<sequence length="89" mass="9835">MSNHTPLSNDSVAPSSPEADRDQEQCARRVVCSLKEPTQFLSFWIAIALPFVYLPLLTRGLGDPQVTLTFLLLLALNVFALYIGHGYGE</sequence>
<gene>
    <name evidence="3" type="ORF">SAMN05421752_111105</name>
</gene>
<reference evidence="4" key="1">
    <citation type="submission" date="2017-01" db="EMBL/GenBank/DDBJ databases">
        <authorList>
            <person name="Varghese N."/>
            <person name="Submissions S."/>
        </authorList>
    </citation>
    <scope>NUCLEOTIDE SEQUENCE [LARGE SCALE GENOMIC DNA]</scope>
    <source>
        <strain evidence="4">type strain: HArc-</strain>
    </source>
</reference>
<dbReference type="OrthoDB" id="340775at2157"/>
<evidence type="ECO:0000256" key="1">
    <source>
        <dbReference type="SAM" id="MobiDB-lite"/>
    </source>
</evidence>
<evidence type="ECO:0000256" key="2">
    <source>
        <dbReference type="SAM" id="Phobius"/>
    </source>
</evidence>
<dbReference type="STRING" id="308853.SAMN05421752_111105"/>
<feature type="transmembrane region" description="Helical" evidence="2">
    <location>
        <begin position="38"/>
        <end position="56"/>
    </location>
</feature>
<dbReference type="AlphaFoldDB" id="A0A1N7GDQ0"/>
<keyword evidence="2" id="KW-1133">Transmembrane helix</keyword>
<dbReference type="RefSeq" id="WP_076610036.1">
    <property type="nucleotide sequence ID" value="NZ_FTNR01000011.1"/>
</dbReference>
<dbReference type="InterPro" id="IPR058341">
    <property type="entry name" value="DUF8028"/>
</dbReference>
<name>A0A1N7GDQ0_9EURY</name>
<organism evidence="3 4">
    <name type="scientific">Natronorubrum thiooxidans</name>
    <dbReference type="NCBI Taxonomy" id="308853"/>
    <lineage>
        <taxon>Archaea</taxon>
        <taxon>Methanobacteriati</taxon>
        <taxon>Methanobacteriota</taxon>
        <taxon>Stenosarchaea group</taxon>
        <taxon>Halobacteria</taxon>
        <taxon>Halobacteriales</taxon>
        <taxon>Natrialbaceae</taxon>
        <taxon>Natronorubrum</taxon>
    </lineage>
</organism>
<dbReference type="Proteomes" id="UP000185936">
    <property type="component" value="Unassembled WGS sequence"/>
</dbReference>
<keyword evidence="2" id="KW-0812">Transmembrane</keyword>
<feature type="region of interest" description="Disordered" evidence="1">
    <location>
        <begin position="1"/>
        <end position="22"/>
    </location>
</feature>
<keyword evidence="4" id="KW-1185">Reference proteome</keyword>
<evidence type="ECO:0000313" key="3">
    <source>
        <dbReference type="EMBL" id="SIS10709.1"/>
    </source>
</evidence>
<dbReference type="EMBL" id="FTNR01000011">
    <property type="protein sequence ID" value="SIS10709.1"/>
    <property type="molecule type" value="Genomic_DNA"/>
</dbReference>
<proteinExistence type="predicted"/>
<keyword evidence="2" id="KW-0472">Membrane</keyword>
<feature type="transmembrane region" description="Helical" evidence="2">
    <location>
        <begin position="68"/>
        <end position="87"/>
    </location>
</feature>
<protein>
    <submittedName>
        <fullName evidence="3">Uncharacterized protein</fullName>
    </submittedName>
</protein>
<accession>A0A1N7GDQ0</accession>
<feature type="compositionally biased region" description="Polar residues" evidence="1">
    <location>
        <begin position="1"/>
        <end position="14"/>
    </location>
</feature>